<comment type="similarity">
    <text evidence="3">Belongs to the SHFL family.</text>
</comment>
<keyword evidence="6" id="KW-0539">Nucleus</keyword>
<evidence type="ECO:0000256" key="4">
    <source>
        <dbReference type="ARBA" id="ARBA00022490"/>
    </source>
</evidence>
<gene>
    <name evidence="7" type="ORF">MAR_024831</name>
</gene>
<evidence type="ECO:0000313" key="8">
    <source>
        <dbReference type="Proteomes" id="UP001164746"/>
    </source>
</evidence>
<name>A0ABY7DTP6_MYAAR</name>
<organism evidence="7 8">
    <name type="scientific">Mya arenaria</name>
    <name type="common">Soft-shell clam</name>
    <dbReference type="NCBI Taxonomy" id="6604"/>
    <lineage>
        <taxon>Eukaryota</taxon>
        <taxon>Metazoa</taxon>
        <taxon>Spiralia</taxon>
        <taxon>Lophotrochozoa</taxon>
        <taxon>Mollusca</taxon>
        <taxon>Bivalvia</taxon>
        <taxon>Autobranchia</taxon>
        <taxon>Heteroconchia</taxon>
        <taxon>Euheterodonta</taxon>
        <taxon>Imparidentia</taxon>
        <taxon>Neoheterodontei</taxon>
        <taxon>Myida</taxon>
        <taxon>Myoidea</taxon>
        <taxon>Myidae</taxon>
        <taxon>Mya</taxon>
    </lineage>
</organism>
<reference evidence="7" key="1">
    <citation type="submission" date="2022-11" db="EMBL/GenBank/DDBJ databases">
        <title>Centuries of genome instability and evolution in soft-shell clam transmissible cancer (bioRxiv).</title>
        <authorList>
            <person name="Hart S.F.M."/>
            <person name="Yonemitsu M.A."/>
            <person name="Giersch R.M."/>
            <person name="Beal B.F."/>
            <person name="Arriagada G."/>
            <person name="Davis B.W."/>
            <person name="Ostrander E.A."/>
            <person name="Goff S.P."/>
            <person name="Metzger M.J."/>
        </authorList>
    </citation>
    <scope>NUCLEOTIDE SEQUENCE</scope>
    <source>
        <strain evidence="7">MELC-2E11</strain>
        <tissue evidence="7">Siphon/mantle</tissue>
    </source>
</reference>
<evidence type="ECO:0000256" key="5">
    <source>
        <dbReference type="ARBA" id="ARBA00022884"/>
    </source>
</evidence>
<evidence type="ECO:0000256" key="3">
    <source>
        <dbReference type="ARBA" id="ARBA00005469"/>
    </source>
</evidence>
<dbReference type="InterPro" id="IPR026795">
    <property type="entry name" value="SHFL"/>
</dbReference>
<evidence type="ECO:0000256" key="2">
    <source>
        <dbReference type="ARBA" id="ARBA00004331"/>
    </source>
</evidence>
<keyword evidence="8" id="KW-1185">Reference proteome</keyword>
<dbReference type="PANTHER" id="PTHR16135">
    <property type="entry name" value="REPRESSOR OF YIELD OF DENV PROTEIN"/>
    <property type="match status" value="1"/>
</dbReference>
<evidence type="ECO:0000313" key="7">
    <source>
        <dbReference type="EMBL" id="WAR00459.1"/>
    </source>
</evidence>
<dbReference type="Proteomes" id="UP001164746">
    <property type="component" value="Chromosome 3"/>
</dbReference>
<keyword evidence="5" id="KW-0694">RNA-binding</keyword>
<protein>
    <submittedName>
        <fullName evidence="7">SHFL-like protein</fullName>
    </submittedName>
</protein>
<evidence type="ECO:0000256" key="1">
    <source>
        <dbReference type="ARBA" id="ARBA00004123"/>
    </source>
</evidence>
<proteinExistence type="inferred from homology"/>
<dbReference type="PANTHER" id="PTHR16135:SF2">
    <property type="entry name" value="SHIFTLESS ANTIVIRAL INHIBITOR OF RIBOSOMAL FRAMESHIFTING PROTEIN"/>
    <property type="match status" value="1"/>
</dbReference>
<accession>A0ABY7DTP6</accession>
<evidence type="ECO:0000256" key="6">
    <source>
        <dbReference type="ARBA" id="ARBA00023242"/>
    </source>
</evidence>
<dbReference type="EMBL" id="CP111014">
    <property type="protein sequence ID" value="WAR00459.1"/>
    <property type="molecule type" value="Genomic_DNA"/>
</dbReference>
<keyword evidence="4" id="KW-0963">Cytoplasm</keyword>
<sequence>MADTERVDKFLRLREALKGKVKDNQVMNLLCHCNWGDDEALRVFTEERDEAVTFMGEPDDKPINIADLGRDHSTEIDFEVYVRQFSCKGCDHMWWRRVRAKKTVSKCFKCKQRFDALPRDKEYGWARFICTDSGCERKYNIASIAKCLCFSDSTINSINKLEMSYSLHSSAFGAMDISSLGADLQGKSKSICRGKNHHCGNLLEPTMIIRPMRGSNKTKRRNNTKETHQCTAYNCFNRIGPGNPLVQICVHPWSLPRIVIKASSVHAGKDPPVWPFLDQSALAPPWGDPPYNPPTFE</sequence>
<comment type="subcellular location">
    <subcellularLocation>
        <location evidence="2">Cytoplasm</location>
        <location evidence="2">Cytoplasmic ribonucleoprotein granule</location>
    </subcellularLocation>
    <subcellularLocation>
        <location evidence="1">Nucleus</location>
    </subcellularLocation>
</comment>
<dbReference type="Pfam" id="PF15135">
    <property type="entry name" value="UPF0515"/>
    <property type="match status" value="1"/>
</dbReference>